<dbReference type="Gene3D" id="3.40.50.1820">
    <property type="entry name" value="alpha/beta hydrolase"/>
    <property type="match status" value="1"/>
</dbReference>
<dbReference type="Pfam" id="PF12146">
    <property type="entry name" value="Hydrolase_4"/>
    <property type="match status" value="1"/>
</dbReference>
<dbReference type="AlphaFoldDB" id="A0A8J1T617"/>
<gene>
    <name evidence="1" type="ORF">OFUS_LOCUS10620</name>
</gene>
<dbReference type="InterPro" id="IPR029058">
    <property type="entry name" value="AB_hydrolase_fold"/>
</dbReference>
<organism evidence="1 2">
    <name type="scientific">Owenia fusiformis</name>
    <name type="common">Polychaete worm</name>
    <dbReference type="NCBI Taxonomy" id="6347"/>
    <lineage>
        <taxon>Eukaryota</taxon>
        <taxon>Metazoa</taxon>
        <taxon>Spiralia</taxon>
        <taxon>Lophotrochozoa</taxon>
        <taxon>Annelida</taxon>
        <taxon>Polychaeta</taxon>
        <taxon>Sedentaria</taxon>
        <taxon>Canalipalpata</taxon>
        <taxon>Sabellida</taxon>
        <taxon>Oweniida</taxon>
        <taxon>Oweniidae</taxon>
        <taxon>Owenia</taxon>
    </lineage>
</organism>
<accession>A0A8J1T617</accession>
<evidence type="ECO:0000313" key="1">
    <source>
        <dbReference type="EMBL" id="CAH1784426.1"/>
    </source>
</evidence>
<dbReference type="InterPro" id="IPR000073">
    <property type="entry name" value="AB_hydrolase_1"/>
</dbReference>
<dbReference type="SUPFAM" id="SSF53474">
    <property type="entry name" value="alpha/beta-Hydrolases"/>
    <property type="match status" value="1"/>
</dbReference>
<dbReference type="InterPro" id="IPR051044">
    <property type="entry name" value="MAG_DAG_Lipase"/>
</dbReference>
<proteinExistence type="predicted"/>
<dbReference type="PRINTS" id="PR00111">
    <property type="entry name" value="ABHYDROLASE"/>
</dbReference>
<protein>
    <submittedName>
        <fullName evidence="1">Uncharacterized protein</fullName>
    </submittedName>
</protein>
<dbReference type="PANTHER" id="PTHR11614">
    <property type="entry name" value="PHOSPHOLIPASE-RELATED"/>
    <property type="match status" value="1"/>
</dbReference>
<evidence type="ECO:0000313" key="2">
    <source>
        <dbReference type="Proteomes" id="UP000749559"/>
    </source>
</evidence>
<comment type="caution">
    <text evidence="1">The sequence shown here is derived from an EMBL/GenBank/DDBJ whole genome shotgun (WGS) entry which is preliminary data.</text>
</comment>
<sequence>MDNQSNSEDTETQETEYFINAIGKRIFFNSWKPEKEPRALVQIVHGAAEHCLQYNDLANLLVAKDILVFGHDHVGHGQSDGDRVHVDTFHTYIDDVIKLASDLKMKYPNIPLILIGHSMGGLVGTMTILERPDLYQGTVLIAAALQSNPETATPMRIWAAKILAYFFPQMGIATIDPNCISRDPDVVKKYTEDPLNYHGPLKARWAVGMIKAIADVEQKMADIEMPLLILHGTEDKLCNISGSKRLHEVAKSTDKTLKIYEGFYHQIHKEVGEGGPMVRQEIVDWVLAHI</sequence>
<keyword evidence="2" id="KW-1185">Reference proteome</keyword>
<dbReference type="FunFam" id="3.40.50.1820:FF:000117">
    <property type="entry name" value="Monoglyceride lipase, putative"/>
    <property type="match status" value="1"/>
</dbReference>
<dbReference type="Proteomes" id="UP000749559">
    <property type="component" value="Unassembled WGS sequence"/>
</dbReference>
<dbReference type="EMBL" id="CAIIXF020000005">
    <property type="protein sequence ID" value="CAH1784426.1"/>
    <property type="molecule type" value="Genomic_DNA"/>
</dbReference>
<name>A0A8J1T617_OWEFU</name>
<dbReference type="InterPro" id="IPR022742">
    <property type="entry name" value="Hydrolase_4"/>
</dbReference>
<reference evidence="1" key="1">
    <citation type="submission" date="2022-03" db="EMBL/GenBank/DDBJ databases">
        <authorList>
            <person name="Martin C."/>
        </authorList>
    </citation>
    <scope>NUCLEOTIDE SEQUENCE</scope>
</reference>
<dbReference type="OrthoDB" id="2498029at2759"/>